<dbReference type="SUPFAM" id="SSF103612">
    <property type="entry name" value="SBT domain"/>
    <property type="match status" value="1"/>
</dbReference>
<evidence type="ECO:0000313" key="7">
    <source>
        <dbReference type="EMBL" id="KAK4794427.1"/>
    </source>
</evidence>
<dbReference type="PANTHER" id="PTHR31251:SF108">
    <property type="entry name" value="SQUAMOSA PROMOTER-BINDING-LIKE PROTEIN 7"/>
    <property type="match status" value="1"/>
</dbReference>
<evidence type="ECO:0000259" key="6">
    <source>
        <dbReference type="PROSITE" id="PS51141"/>
    </source>
</evidence>
<dbReference type="InterPro" id="IPR004333">
    <property type="entry name" value="SBP_dom"/>
</dbReference>
<evidence type="ECO:0000256" key="3">
    <source>
        <dbReference type="ARBA" id="ARBA00022833"/>
    </source>
</evidence>
<dbReference type="Proteomes" id="UP001346149">
    <property type="component" value="Unassembled WGS sequence"/>
</dbReference>
<dbReference type="GO" id="GO:0003677">
    <property type="term" value="F:DNA binding"/>
    <property type="evidence" value="ECO:0007669"/>
    <property type="project" value="InterPro"/>
</dbReference>
<feature type="compositionally biased region" description="Polar residues" evidence="5">
    <location>
        <begin position="12"/>
        <end position="26"/>
    </location>
</feature>
<dbReference type="Pfam" id="PF26102">
    <property type="entry name" value="Ig_SPL7"/>
    <property type="match status" value="1"/>
</dbReference>
<accession>A0AAN7LXM5</accession>
<dbReference type="InterPro" id="IPR036893">
    <property type="entry name" value="SBP_sf"/>
</dbReference>
<feature type="region of interest" description="Disordered" evidence="5">
    <location>
        <begin position="119"/>
        <end position="140"/>
    </location>
</feature>
<keyword evidence="1" id="KW-0479">Metal-binding</keyword>
<dbReference type="PROSITE" id="PS51141">
    <property type="entry name" value="ZF_SBP"/>
    <property type="match status" value="1"/>
</dbReference>
<feature type="domain" description="SBP-type" evidence="6">
    <location>
        <begin position="137"/>
        <end position="214"/>
    </location>
</feature>
<reference evidence="7 8" key="1">
    <citation type="journal article" date="2023" name="Hortic Res">
        <title>Pangenome of water caltrop reveals structural variations and asymmetric subgenome divergence after allopolyploidization.</title>
        <authorList>
            <person name="Zhang X."/>
            <person name="Chen Y."/>
            <person name="Wang L."/>
            <person name="Yuan Y."/>
            <person name="Fang M."/>
            <person name="Shi L."/>
            <person name="Lu R."/>
            <person name="Comes H.P."/>
            <person name="Ma Y."/>
            <person name="Chen Y."/>
            <person name="Huang G."/>
            <person name="Zhou Y."/>
            <person name="Zheng Z."/>
            <person name="Qiu Y."/>
        </authorList>
    </citation>
    <scope>NUCLEOTIDE SEQUENCE [LARGE SCALE GENOMIC DNA]</scope>
    <source>
        <strain evidence="7">F231</strain>
    </source>
</reference>
<gene>
    <name evidence="7" type="ORF">SAY86_012421</name>
</gene>
<dbReference type="Pfam" id="PF03110">
    <property type="entry name" value="SBP"/>
    <property type="match status" value="1"/>
</dbReference>
<proteinExistence type="predicted"/>
<dbReference type="GO" id="GO:0008270">
    <property type="term" value="F:zinc ion binding"/>
    <property type="evidence" value="ECO:0007669"/>
    <property type="project" value="UniProtKB-KW"/>
</dbReference>
<feature type="compositionally biased region" description="Pro residues" evidence="5">
    <location>
        <begin position="1"/>
        <end position="11"/>
    </location>
</feature>
<dbReference type="Gene3D" id="4.10.1100.10">
    <property type="entry name" value="Transcription factor, SBP-box domain"/>
    <property type="match status" value="1"/>
</dbReference>
<feature type="region of interest" description="Disordered" evidence="5">
    <location>
        <begin position="1"/>
        <end position="26"/>
    </location>
</feature>
<sequence>MDSARTPPPPSNSHSPQAMDASQPSVAMDYPTSSIWNFADLLDFTSDDHLFPDPWDPSAADGIPLTLPPANPDADLLPPSVEAVGRIRKRDPRLVCSNFLAGRVPCACPEIDEKLEEEGLPGKKRTRTHRSGSGSGSARCQVPGCEADISELKGYHRRHRVCLHCANAPSVMLEDETKRYCQQCGKFHILLDFDEGKRSCRRKLERHNNRRRRKFVSPDSTVENESLQDVNTDDVQCEDEDGKDILCSSIQLSEKELPSELGDGRVSLPCSAPEFQTVNHTDSAVSIISSQDVQLIGPKDNPKHSLFQSYCDKRSTYTSVCPTGRISFKLYDWNPAEFPRRLRLQVFQWLSSMPVELEGYIRPGCTFLTMFIAMPKIMWGMLCEDPVSSIGQFVIQPGNVLSARRTFFVYLHDMVFCVLKGGSSVMKIKVEDRAPRLHYVYPMCFEVGKPIEFVACGSNLLQSKVRFLVSFSGKYLPCESSFLSSDYRSGEGNIREIEYQFYKIHISQTCPYIFGPAFIEVENESGLSNFIPVLFADKEVCSEMRIIQQTMDDSFSKSNPDFLSTKSFSETFIWRQETISEFLVDIGWLLKEPSSESLHHSITASQIRQFTGLLNFLMESGSTVILEKIFLILQNLMDRFEVDSGNRGSLGADIDILMKKMDIARDSICCRSPQFGGSLPSGVSAPKSPNDVISPVQVDQARMSLPNRCMENGDDKILGPIAARTCTDRDNAFPLLDFEGAESEALIKKKPSRQVFLSRPALYAIATAAVCFGVCAVLLHPHKVGDFAVDMTSKSETLLYHVFGVLDKHGTTANILGMEFEQLPACMLPRCSVNHSFYIFLVVLSFGLCQCE</sequence>
<dbReference type="EMBL" id="JAXQNO010000007">
    <property type="protein sequence ID" value="KAK4794427.1"/>
    <property type="molecule type" value="Genomic_DNA"/>
</dbReference>
<keyword evidence="2 4" id="KW-0863">Zinc-finger</keyword>
<evidence type="ECO:0000256" key="4">
    <source>
        <dbReference type="PROSITE-ProRule" id="PRU00470"/>
    </source>
</evidence>
<dbReference type="PANTHER" id="PTHR31251">
    <property type="entry name" value="SQUAMOSA PROMOTER-BINDING-LIKE PROTEIN 4"/>
    <property type="match status" value="1"/>
</dbReference>
<evidence type="ECO:0000256" key="1">
    <source>
        <dbReference type="ARBA" id="ARBA00022723"/>
    </source>
</evidence>
<protein>
    <recommendedName>
        <fullName evidence="6">SBP-type domain-containing protein</fullName>
    </recommendedName>
</protein>
<dbReference type="AlphaFoldDB" id="A0AAN7LXM5"/>
<organism evidence="7 8">
    <name type="scientific">Trapa natans</name>
    <name type="common">Water chestnut</name>
    <dbReference type="NCBI Taxonomy" id="22666"/>
    <lineage>
        <taxon>Eukaryota</taxon>
        <taxon>Viridiplantae</taxon>
        <taxon>Streptophyta</taxon>
        <taxon>Embryophyta</taxon>
        <taxon>Tracheophyta</taxon>
        <taxon>Spermatophyta</taxon>
        <taxon>Magnoliopsida</taxon>
        <taxon>eudicotyledons</taxon>
        <taxon>Gunneridae</taxon>
        <taxon>Pentapetalae</taxon>
        <taxon>rosids</taxon>
        <taxon>malvids</taxon>
        <taxon>Myrtales</taxon>
        <taxon>Lythraceae</taxon>
        <taxon>Trapa</taxon>
    </lineage>
</organism>
<evidence type="ECO:0000256" key="5">
    <source>
        <dbReference type="SAM" id="MobiDB-lite"/>
    </source>
</evidence>
<evidence type="ECO:0000313" key="8">
    <source>
        <dbReference type="Proteomes" id="UP001346149"/>
    </source>
</evidence>
<dbReference type="GO" id="GO:0005634">
    <property type="term" value="C:nucleus"/>
    <property type="evidence" value="ECO:0007669"/>
    <property type="project" value="InterPro"/>
</dbReference>
<dbReference type="InterPro" id="IPR044817">
    <property type="entry name" value="SBP-like"/>
</dbReference>
<keyword evidence="8" id="KW-1185">Reference proteome</keyword>
<name>A0AAN7LXM5_TRANT</name>
<comment type="caution">
    <text evidence="7">The sequence shown here is derived from an EMBL/GenBank/DDBJ whole genome shotgun (WGS) entry which is preliminary data.</text>
</comment>
<keyword evidence="3" id="KW-0862">Zinc</keyword>
<evidence type="ECO:0000256" key="2">
    <source>
        <dbReference type="ARBA" id="ARBA00022771"/>
    </source>
</evidence>